<evidence type="ECO:0000256" key="3">
    <source>
        <dbReference type="ARBA" id="ARBA00012937"/>
    </source>
</evidence>
<reference evidence="11" key="1">
    <citation type="submission" date="2016-11" db="UniProtKB">
        <authorList>
            <consortium name="WormBaseParasite"/>
        </authorList>
    </citation>
    <scope>IDENTIFICATION</scope>
    <source>
        <strain evidence="11">pt0022</strain>
    </source>
</reference>
<evidence type="ECO:0000256" key="1">
    <source>
        <dbReference type="ARBA" id="ARBA00004496"/>
    </source>
</evidence>
<feature type="domain" description="GS catalytic" evidence="10">
    <location>
        <begin position="1"/>
        <end position="224"/>
    </location>
</feature>
<evidence type="ECO:0000256" key="2">
    <source>
        <dbReference type="ARBA" id="ARBA00009897"/>
    </source>
</evidence>
<dbReference type="PANTHER" id="PTHR20852:SF96">
    <property type="entry name" value="GLUTAMINE SYNTHETASE-RELATED"/>
    <property type="match status" value="1"/>
</dbReference>
<dbReference type="InterPro" id="IPR014746">
    <property type="entry name" value="Gln_synth/guanido_kin_cat_dom"/>
</dbReference>
<dbReference type="Gene3D" id="3.30.590.10">
    <property type="entry name" value="Glutamine synthetase/guanido kinase, catalytic domain"/>
    <property type="match status" value="1"/>
</dbReference>
<dbReference type="WBParaSite" id="maker-PairedContig_6020-snap-gene-0.21-mRNA-1">
    <property type="protein sequence ID" value="maker-PairedContig_6020-snap-gene-0.21-mRNA-1"/>
    <property type="gene ID" value="maker-PairedContig_6020-snap-gene-0.21"/>
</dbReference>
<keyword evidence="6" id="KW-0547">Nucleotide-binding</keyword>
<dbReference type="FunFam" id="3.30.590.10:FF:000011">
    <property type="entry name" value="Glutamine synthetase"/>
    <property type="match status" value="1"/>
</dbReference>
<dbReference type="SMART" id="SM01230">
    <property type="entry name" value="Gln-synt_C"/>
    <property type="match status" value="1"/>
</dbReference>
<dbReference type="GO" id="GO:0006542">
    <property type="term" value="P:glutamine biosynthetic process"/>
    <property type="evidence" value="ECO:0007669"/>
    <property type="project" value="TreeGrafter"/>
</dbReference>
<evidence type="ECO:0000256" key="5">
    <source>
        <dbReference type="ARBA" id="ARBA00022598"/>
    </source>
</evidence>
<protein>
    <recommendedName>
        <fullName evidence="3">glutamine synthetase</fullName>
        <ecNumber evidence="3">6.3.1.2</ecNumber>
    </recommendedName>
</protein>
<evidence type="ECO:0000259" key="10">
    <source>
        <dbReference type="PROSITE" id="PS51987"/>
    </source>
</evidence>
<dbReference type="SUPFAM" id="SSF55931">
    <property type="entry name" value="Glutamine synthetase/guanido kinase"/>
    <property type="match status" value="1"/>
</dbReference>
<dbReference type="InterPro" id="IPR008146">
    <property type="entry name" value="Gln_synth_cat_dom"/>
</dbReference>
<proteinExistence type="inferred from homology"/>
<keyword evidence="5" id="KW-0436">Ligase</keyword>
<dbReference type="PANTHER" id="PTHR20852">
    <property type="entry name" value="GLUTAMINE SYNTHETASE"/>
    <property type="match status" value="1"/>
</dbReference>
<evidence type="ECO:0000256" key="6">
    <source>
        <dbReference type="ARBA" id="ARBA00022741"/>
    </source>
</evidence>
<organism evidence="11">
    <name type="scientific">Wuchereria bancrofti</name>
    <dbReference type="NCBI Taxonomy" id="6293"/>
    <lineage>
        <taxon>Eukaryota</taxon>
        <taxon>Metazoa</taxon>
        <taxon>Ecdysozoa</taxon>
        <taxon>Nematoda</taxon>
        <taxon>Chromadorea</taxon>
        <taxon>Rhabditida</taxon>
        <taxon>Spirurina</taxon>
        <taxon>Spiruromorpha</taxon>
        <taxon>Filarioidea</taxon>
        <taxon>Onchocercidae</taxon>
        <taxon>Wuchereria</taxon>
    </lineage>
</organism>
<comment type="subcellular location">
    <subcellularLocation>
        <location evidence="1">Cytoplasm</location>
    </subcellularLocation>
</comment>
<dbReference type="GO" id="GO:0005524">
    <property type="term" value="F:ATP binding"/>
    <property type="evidence" value="ECO:0007669"/>
    <property type="project" value="UniProtKB-KW"/>
</dbReference>
<dbReference type="Pfam" id="PF00120">
    <property type="entry name" value="Gln-synt_C"/>
    <property type="match status" value="1"/>
</dbReference>
<dbReference type="STRING" id="6293.A0A1I8EYC6"/>
<name>A0A1I8EYC6_WUCBA</name>
<evidence type="ECO:0000256" key="8">
    <source>
        <dbReference type="PROSITE-ProRule" id="PRU01331"/>
    </source>
</evidence>
<comment type="similarity">
    <text evidence="2 8 9">Belongs to the glutamine synthetase family.</text>
</comment>
<evidence type="ECO:0000256" key="9">
    <source>
        <dbReference type="RuleBase" id="RU000384"/>
    </source>
</evidence>
<dbReference type="InterPro" id="IPR050292">
    <property type="entry name" value="Glutamine_Synthetase"/>
</dbReference>
<evidence type="ECO:0000313" key="11">
    <source>
        <dbReference type="WBParaSite" id="maker-PairedContig_6020-snap-gene-0.21-mRNA-1"/>
    </source>
</evidence>
<keyword evidence="4" id="KW-0963">Cytoplasm</keyword>
<dbReference type="EC" id="6.3.1.2" evidence="3"/>
<evidence type="ECO:0000256" key="4">
    <source>
        <dbReference type="ARBA" id="ARBA00022490"/>
    </source>
</evidence>
<evidence type="ECO:0000256" key="7">
    <source>
        <dbReference type="ARBA" id="ARBA00022840"/>
    </source>
</evidence>
<accession>A0A1I8EYC6</accession>
<sequence>MVFRNKKVELNECCRDGHPLGWPKHGFPEPQGKYYCGVGADKVYGRELVDAHYRACLHTGLQLFGTNAEVTPGQWEFQLGTCEGISMGDQLWLARYLLYRIAEIYDGDWNGAGCHCNFSTEKMRSDGGIKYVEEAIKKLEKKHKEHIEVYDPHGGMDNVRRLTGKHETSSIDKFSWGIANRAASIRIPRAVAKDKKGFLEDRRPSSNCDPYAVTGILTKTILLD</sequence>
<dbReference type="AlphaFoldDB" id="A0A1I8EYC6"/>
<dbReference type="GO" id="GO:0004356">
    <property type="term" value="F:glutamine synthetase activity"/>
    <property type="evidence" value="ECO:0007669"/>
    <property type="project" value="UniProtKB-EC"/>
</dbReference>
<dbReference type="GO" id="GO:0005737">
    <property type="term" value="C:cytoplasm"/>
    <property type="evidence" value="ECO:0007669"/>
    <property type="project" value="UniProtKB-SubCell"/>
</dbReference>
<keyword evidence="7" id="KW-0067">ATP-binding</keyword>
<dbReference type="PROSITE" id="PS51987">
    <property type="entry name" value="GS_CATALYTIC"/>
    <property type="match status" value="1"/>
</dbReference>